<evidence type="ECO:0000313" key="6">
    <source>
        <dbReference type="Proteomes" id="UP000289372"/>
    </source>
</evidence>
<reference evidence="2 5" key="1">
    <citation type="submission" date="2015-02" db="EMBL/GenBank/DDBJ databases">
        <title>Whole genome sequencing of multiple isolates of three species of pepper and tomato-infecting xanthomonads reveals genetic diversity in field strains and pinpoints effectors responsible for host specificity.</title>
        <authorList>
            <person name="Schwartz A."/>
            <person name="Dahlbeck D."/>
            <person name="Staskawicz B."/>
            <person name="Bart R."/>
            <person name="Potnis N."/>
            <person name="Minsavage G."/>
            <person name="Timilsina S."/>
            <person name="Goss E."/>
            <person name="Jones J."/>
            <person name="Vallad G."/>
            <person name="Barak J."/>
            <person name="Miller S."/>
            <person name="Ritchie D."/>
            <person name="Martins J.Jr."/>
            <person name="Patane J.S."/>
            <person name="Setubal J.C."/>
        </authorList>
    </citation>
    <scope>NUCLEOTIDE SEQUENCE [LARGE SCALE GENOMIC DNA]</scope>
    <source>
        <strain evidence="2 5">Xp3-15</strain>
    </source>
</reference>
<feature type="region of interest" description="Disordered" evidence="1">
    <location>
        <begin position="36"/>
        <end position="57"/>
    </location>
</feature>
<protein>
    <submittedName>
        <fullName evidence="3">Uncharacterized protein</fullName>
    </submittedName>
</protein>
<dbReference type="AlphaFoldDB" id="A0A0G8YEA9"/>
<reference evidence="4 6" key="2">
    <citation type="submission" date="2018-02" db="EMBL/GenBank/DDBJ databases">
        <title>Characterization of Xanthomonas diversity in transplant houses and field plants.</title>
        <authorList>
            <person name="Abrahamian P."/>
            <person name="Timilsina S."/>
            <person name="Minsavage G.V."/>
            <person name="Goss E.M."/>
            <person name="Jones J.B."/>
            <person name="Vallad G.E."/>
        </authorList>
    </citation>
    <scope>NUCLEOTIDE SEQUENCE [LARGE SCALE GENOMIC DNA]</scope>
    <source>
        <strain evidence="4 6">GEV2132</strain>
    </source>
</reference>
<dbReference type="KEGG" id="xpe:BJD13_09140"/>
<evidence type="ECO:0000313" key="4">
    <source>
        <dbReference type="EMBL" id="RXD50326.1"/>
    </source>
</evidence>
<dbReference type="Proteomes" id="UP000289372">
    <property type="component" value="Unassembled WGS sequence"/>
</dbReference>
<evidence type="ECO:0000256" key="1">
    <source>
        <dbReference type="SAM" id="MobiDB-lite"/>
    </source>
</evidence>
<dbReference type="EMBL" id="JAAGYU010000068">
    <property type="protein sequence ID" value="NEL77523.1"/>
    <property type="molecule type" value="Genomic_DNA"/>
</dbReference>
<proteinExistence type="predicted"/>
<evidence type="ECO:0000313" key="5">
    <source>
        <dbReference type="Proteomes" id="UP000035369"/>
    </source>
</evidence>
<evidence type="ECO:0000313" key="7">
    <source>
        <dbReference type="Proteomes" id="UP000471082"/>
    </source>
</evidence>
<comment type="caution">
    <text evidence="3">The sequence shown here is derived from an EMBL/GenBank/DDBJ whole genome shotgun (WGS) entry which is preliminary data.</text>
</comment>
<dbReference type="EMBL" id="PUUL01000125">
    <property type="protein sequence ID" value="RXD50326.1"/>
    <property type="molecule type" value="Genomic_DNA"/>
</dbReference>
<dbReference type="RefSeq" id="WP_033479290.1">
    <property type="nucleotide sequence ID" value="NZ_CP018475.1"/>
</dbReference>
<dbReference type="GeneID" id="61778395"/>
<dbReference type="Proteomes" id="UP000471082">
    <property type="component" value="Unassembled WGS sequence"/>
</dbReference>
<evidence type="ECO:0000313" key="2">
    <source>
        <dbReference type="EMBL" id="KLC07599.1"/>
    </source>
</evidence>
<reference evidence="3 7" key="3">
    <citation type="submission" date="2019-11" db="EMBL/GenBank/DDBJ databases">
        <title>Genome-resolved metagenomics to study the prevalence of co-infection and intraspecific heterogeneity among plant pathogen metapopulations.</title>
        <authorList>
            <person name="Newberry E."/>
            <person name="Bhandari R."/>
            <person name="Kemble J."/>
            <person name="Sikora E."/>
            <person name="Potnis N."/>
        </authorList>
    </citation>
    <scope>NUCLEOTIDE SEQUENCE [LARGE SCALE GENOMIC DNA]</scope>
    <source>
        <strain evidence="3">Xp_Tom_Tuscaloosa_18b</strain>
    </source>
</reference>
<dbReference type="Proteomes" id="UP000035369">
    <property type="component" value="Unassembled WGS sequence"/>
</dbReference>
<dbReference type="EMBL" id="JZUY01000036">
    <property type="protein sequence ID" value="KLC07599.1"/>
    <property type="molecule type" value="Genomic_DNA"/>
</dbReference>
<gene>
    <name evidence="4" type="ORF">DB769_19340</name>
    <name evidence="3" type="ORF">G3W61_14885</name>
    <name evidence="2" type="ORF">XP315_07130</name>
</gene>
<organism evidence="3 7">
    <name type="scientific">Xanthomonas perforans</name>
    <dbReference type="NCBI Taxonomy" id="442694"/>
    <lineage>
        <taxon>Bacteria</taxon>
        <taxon>Pseudomonadati</taxon>
        <taxon>Pseudomonadota</taxon>
        <taxon>Gammaproteobacteria</taxon>
        <taxon>Lysobacterales</taxon>
        <taxon>Lysobacteraceae</taxon>
        <taxon>Xanthomonas</taxon>
    </lineage>
</organism>
<name>A0A0G8YEA9_XANPE</name>
<sequence length="75" mass="8166">MWLCNVFGVSSSQRSAIESAFDPVISTEKRSYDSALREFSSSPRRQAGGAPAQRTGLQARWARRGIIPISGAKIP</sequence>
<evidence type="ECO:0000313" key="3">
    <source>
        <dbReference type="EMBL" id="NEL77523.1"/>
    </source>
</evidence>
<keyword evidence="5" id="KW-1185">Reference proteome</keyword>
<accession>A0A0G8YEA9</accession>